<dbReference type="GO" id="GO:0032561">
    <property type="term" value="F:guanyl ribonucleotide binding"/>
    <property type="evidence" value="ECO:0007669"/>
    <property type="project" value="UniProtKB-ARBA"/>
</dbReference>
<dbReference type="EMBL" id="RJUK01000001">
    <property type="protein sequence ID" value="ROQ20530.1"/>
    <property type="molecule type" value="Genomic_DNA"/>
</dbReference>
<dbReference type="InterPro" id="IPR036956">
    <property type="entry name" value="Impact_N_sf"/>
</dbReference>
<dbReference type="SUPFAM" id="SSF54211">
    <property type="entry name" value="Ribosomal protein S5 domain 2-like"/>
    <property type="match status" value="1"/>
</dbReference>
<name>A0A3N1P1E4_9GAMM</name>
<feature type="domain" description="UPF0029" evidence="3">
    <location>
        <begin position="148"/>
        <end position="203"/>
    </location>
</feature>
<accession>A0A3N1P1E4</accession>
<evidence type="ECO:0000313" key="4">
    <source>
        <dbReference type="EMBL" id="ROQ20530.1"/>
    </source>
</evidence>
<evidence type="ECO:0000313" key="5">
    <source>
        <dbReference type="Proteomes" id="UP000273643"/>
    </source>
</evidence>
<comment type="similarity">
    <text evidence="1">Belongs to the IMPACT family.</text>
</comment>
<organism evidence="4 5">
    <name type="scientific">Marinimicrobium koreense</name>
    <dbReference type="NCBI Taxonomy" id="306545"/>
    <lineage>
        <taxon>Bacteria</taxon>
        <taxon>Pseudomonadati</taxon>
        <taxon>Pseudomonadota</taxon>
        <taxon>Gammaproteobacteria</taxon>
        <taxon>Cellvibrionales</taxon>
        <taxon>Cellvibrionaceae</taxon>
        <taxon>Marinimicrobium</taxon>
    </lineage>
</organism>
<dbReference type="GO" id="GO:0006446">
    <property type="term" value="P:regulation of translational initiation"/>
    <property type="evidence" value="ECO:0007669"/>
    <property type="project" value="TreeGrafter"/>
</dbReference>
<evidence type="ECO:0000256" key="1">
    <source>
        <dbReference type="ARBA" id="ARBA00007665"/>
    </source>
</evidence>
<dbReference type="Proteomes" id="UP000273643">
    <property type="component" value="Unassembled WGS sequence"/>
</dbReference>
<dbReference type="GO" id="GO:0043168">
    <property type="term" value="F:anion binding"/>
    <property type="evidence" value="ECO:0007669"/>
    <property type="project" value="UniProtKB-ARBA"/>
</dbReference>
<dbReference type="RefSeq" id="WP_123637663.1">
    <property type="nucleotide sequence ID" value="NZ_RJUK01000001.1"/>
</dbReference>
<dbReference type="Pfam" id="PF01205">
    <property type="entry name" value="Impact_N"/>
    <property type="match status" value="1"/>
</dbReference>
<evidence type="ECO:0000259" key="2">
    <source>
        <dbReference type="Pfam" id="PF01205"/>
    </source>
</evidence>
<dbReference type="InterPro" id="IPR035647">
    <property type="entry name" value="EFG_III/V"/>
</dbReference>
<evidence type="ECO:0000259" key="3">
    <source>
        <dbReference type="Pfam" id="PF09186"/>
    </source>
</evidence>
<dbReference type="Gene3D" id="3.30.70.240">
    <property type="match status" value="1"/>
</dbReference>
<dbReference type="InterPro" id="IPR023582">
    <property type="entry name" value="Impact"/>
</dbReference>
<dbReference type="PANTHER" id="PTHR16301">
    <property type="entry name" value="IMPACT-RELATED"/>
    <property type="match status" value="1"/>
</dbReference>
<dbReference type="GO" id="GO:0017111">
    <property type="term" value="F:ribonucleoside triphosphate phosphatase activity"/>
    <property type="evidence" value="ECO:0007669"/>
    <property type="project" value="UniProtKB-ARBA"/>
</dbReference>
<dbReference type="Gene3D" id="3.30.230.30">
    <property type="entry name" value="Impact, N-terminal domain"/>
    <property type="match status" value="1"/>
</dbReference>
<comment type="caution">
    <text evidence="4">The sequence shown here is derived from an EMBL/GenBank/DDBJ whole genome shotgun (WGS) entry which is preliminary data.</text>
</comment>
<dbReference type="InterPro" id="IPR020568">
    <property type="entry name" value="Ribosomal_Su5_D2-typ_SF"/>
</dbReference>
<dbReference type="AlphaFoldDB" id="A0A3N1P1E4"/>
<sequence length="208" mass="22821">MNDTPPPQAPYRVLAEPCQHTLEEKRSLFHTYLFPVQEREPALAHVEALRQSQPGASHYCWAYILGPADQPRRQAFSDDGEPSGTAGKPMLHVLTQRGAGDTLAVIVRIFGGVKLGAGGLVRAYGGAVSQALDLAQWREITPSTEISITVDFALEERIRHCAQQRGLAVIGVDYQQQVRLTLAVPQAEVGALQDEVQQLTSGQFQWQP</sequence>
<gene>
    <name evidence="4" type="ORF">EDC38_1136</name>
</gene>
<protein>
    <submittedName>
        <fullName evidence="4">Putative YigZ family protein</fullName>
    </submittedName>
</protein>
<reference evidence="4 5" key="1">
    <citation type="submission" date="2018-11" db="EMBL/GenBank/DDBJ databases">
        <title>Genomic Encyclopedia of Type Strains, Phase IV (KMG-IV): sequencing the most valuable type-strain genomes for metagenomic binning, comparative biology and taxonomic classification.</title>
        <authorList>
            <person name="Goeker M."/>
        </authorList>
    </citation>
    <scope>NUCLEOTIDE SEQUENCE [LARGE SCALE GENOMIC DNA]</scope>
    <source>
        <strain evidence="4 5">DSM 16974</strain>
    </source>
</reference>
<dbReference type="InterPro" id="IPR015269">
    <property type="entry name" value="UPF0029_Impact_C"/>
</dbReference>
<dbReference type="GO" id="GO:0005737">
    <property type="term" value="C:cytoplasm"/>
    <property type="evidence" value="ECO:0007669"/>
    <property type="project" value="TreeGrafter"/>
</dbReference>
<dbReference type="PANTHER" id="PTHR16301:SF20">
    <property type="entry name" value="IMPACT FAMILY MEMBER YIGZ"/>
    <property type="match status" value="1"/>
</dbReference>
<feature type="domain" description="Impact N-terminal" evidence="2">
    <location>
        <begin position="25"/>
        <end position="132"/>
    </location>
</feature>
<dbReference type="SUPFAM" id="SSF54980">
    <property type="entry name" value="EF-G C-terminal domain-like"/>
    <property type="match status" value="1"/>
</dbReference>
<dbReference type="Pfam" id="PF09186">
    <property type="entry name" value="DUF1949"/>
    <property type="match status" value="1"/>
</dbReference>
<dbReference type="OrthoDB" id="9813771at2"/>
<dbReference type="InterPro" id="IPR001498">
    <property type="entry name" value="Impact_N"/>
</dbReference>
<proteinExistence type="inferred from homology"/>
<keyword evidence="5" id="KW-1185">Reference proteome</keyword>